<dbReference type="Proteomes" id="UP000298860">
    <property type="component" value="Unassembled WGS sequence"/>
</dbReference>
<evidence type="ECO:0000313" key="3">
    <source>
        <dbReference type="Proteomes" id="UP000298860"/>
    </source>
</evidence>
<proteinExistence type="predicted"/>
<dbReference type="EMBL" id="BJFL01000001">
    <property type="protein sequence ID" value="GDY28725.1"/>
    <property type="molecule type" value="Genomic_DNA"/>
</dbReference>
<comment type="caution">
    <text evidence="2">The sequence shown here is derived from an EMBL/GenBank/DDBJ whole genome shotgun (WGS) entry which is preliminary data.</text>
</comment>
<feature type="region of interest" description="Disordered" evidence="1">
    <location>
        <begin position="1"/>
        <end position="47"/>
    </location>
</feature>
<evidence type="ECO:0000313" key="2">
    <source>
        <dbReference type="EMBL" id="GDY28725.1"/>
    </source>
</evidence>
<name>A0A4D4IWK4_9PSEU</name>
<keyword evidence="3" id="KW-1185">Reference proteome</keyword>
<reference evidence="3" key="1">
    <citation type="submission" date="2019-04" db="EMBL/GenBank/DDBJ databases">
        <title>Draft genome sequence of Pseudonocardiaceae bacterium SL3-2-4.</title>
        <authorList>
            <person name="Ningsih F."/>
            <person name="Yokota A."/>
            <person name="Sakai Y."/>
            <person name="Nanatani K."/>
            <person name="Yabe S."/>
            <person name="Oetari A."/>
            <person name="Sjamsuridzal W."/>
        </authorList>
    </citation>
    <scope>NUCLEOTIDE SEQUENCE [LARGE SCALE GENOMIC DNA]</scope>
    <source>
        <strain evidence="3">SL3-2-4</strain>
    </source>
</reference>
<gene>
    <name evidence="2" type="ORF">GTS_03580</name>
</gene>
<accession>A0A4D4IWK4</accession>
<dbReference type="AlphaFoldDB" id="A0A4D4IWK4"/>
<sequence length="73" mass="7510">MPSTADPGDAIAARVRRTGTEPAGNAGVPIEGHAGDSGDRTGTGYLPGSRSYVRIDGSVMAQLEVFGPTRRKP</sequence>
<evidence type="ECO:0000256" key="1">
    <source>
        <dbReference type="SAM" id="MobiDB-lite"/>
    </source>
</evidence>
<organism evidence="2 3">
    <name type="scientific">Gandjariella thermophila</name>
    <dbReference type="NCBI Taxonomy" id="1931992"/>
    <lineage>
        <taxon>Bacteria</taxon>
        <taxon>Bacillati</taxon>
        <taxon>Actinomycetota</taxon>
        <taxon>Actinomycetes</taxon>
        <taxon>Pseudonocardiales</taxon>
        <taxon>Pseudonocardiaceae</taxon>
        <taxon>Gandjariella</taxon>
    </lineage>
</organism>
<protein>
    <submittedName>
        <fullName evidence="2">Uncharacterized protein</fullName>
    </submittedName>
</protein>